<dbReference type="AlphaFoldDB" id="A0A1X3A227"/>
<organism evidence="2 3">
    <name type="scientific">Bifidobacterium adolescentis</name>
    <dbReference type="NCBI Taxonomy" id="1680"/>
    <lineage>
        <taxon>Bacteria</taxon>
        <taxon>Bacillati</taxon>
        <taxon>Actinomycetota</taxon>
        <taxon>Actinomycetes</taxon>
        <taxon>Bifidobacteriales</taxon>
        <taxon>Bifidobacteriaceae</taxon>
        <taxon>Bifidobacterium</taxon>
    </lineage>
</organism>
<reference evidence="2 3" key="1">
    <citation type="journal article" date="2016" name="Sci. Rep.">
        <title>Evaluation of genetic diversity among strains of the human gut commensal Bifidobacterium adolescentis.</title>
        <authorList>
            <person name="Duranti S."/>
            <person name="Milani C."/>
            <person name="Lugli G.A."/>
            <person name="Mancabelli L."/>
            <person name="Turroni F."/>
            <person name="Ferrario C."/>
            <person name="Mangifesta M."/>
            <person name="Viappiani A."/>
            <person name="Sanchez B."/>
            <person name="Margolles A."/>
            <person name="van Sinderen D."/>
            <person name="Ventura M."/>
        </authorList>
    </citation>
    <scope>NUCLEOTIDE SEQUENCE [LARGE SCALE GENOMIC DNA]</scope>
    <source>
        <strain evidence="2 3">AL46-7</strain>
    </source>
</reference>
<dbReference type="EMBL" id="LNKI01000002">
    <property type="protein sequence ID" value="OSH00693.1"/>
    <property type="molecule type" value="Genomic_DNA"/>
</dbReference>
<protein>
    <submittedName>
        <fullName evidence="2">Uncharacterized protein</fullName>
    </submittedName>
</protein>
<sequence>MDDVLSDLVDFGNAITECGVADSSAGLHAFLMASIPRNRLPLVFWPIVVGALQAICLSDNGDALIPDKWYATVQNGRLADLKASEVPGDEGHIRLAGSKVPISKWPAVTLPNDFIINKRDPQPLKKKLSDRIHRELNTTNPCGEWMKYSLKPIVVVTRNVGSILRCLQDLLSIDAFGKLDELGSLILNDTVDRGPCDLRNDCFRTPILITTGRSLDSWTSQVKAGLVVANGWSQYERVRRYGAFGNSPVVVTLSPRDENHAVSIYDHMAYDATMSQTEGIFHDFVSQEDDLVSSIPCLQWLVKEVEPQPVVSDYDEEDTEEDTLEEEW</sequence>
<dbReference type="Proteomes" id="UP000193208">
    <property type="component" value="Unassembled WGS sequence"/>
</dbReference>
<feature type="compositionally biased region" description="Acidic residues" evidence="1">
    <location>
        <begin position="313"/>
        <end position="328"/>
    </location>
</feature>
<dbReference type="RefSeq" id="WP_026647214.1">
    <property type="nucleotide sequence ID" value="NZ_JAQCTB010000001.1"/>
</dbReference>
<evidence type="ECO:0000313" key="3">
    <source>
        <dbReference type="Proteomes" id="UP000193208"/>
    </source>
</evidence>
<gene>
    <name evidence="2" type="ORF">AL0467_1093</name>
</gene>
<name>A0A1X3A227_BIFAD</name>
<proteinExistence type="predicted"/>
<accession>A0A1X3A227</accession>
<feature type="region of interest" description="Disordered" evidence="1">
    <location>
        <begin position="309"/>
        <end position="328"/>
    </location>
</feature>
<comment type="caution">
    <text evidence="2">The sequence shown here is derived from an EMBL/GenBank/DDBJ whole genome shotgun (WGS) entry which is preliminary data.</text>
</comment>
<evidence type="ECO:0000256" key="1">
    <source>
        <dbReference type="SAM" id="MobiDB-lite"/>
    </source>
</evidence>
<evidence type="ECO:0000313" key="2">
    <source>
        <dbReference type="EMBL" id="OSH00693.1"/>
    </source>
</evidence>